<organism evidence="2 3">
    <name type="scientific">Carnobacterium maltaromaticum</name>
    <name type="common">Carnobacterium piscicola</name>
    <dbReference type="NCBI Taxonomy" id="2751"/>
    <lineage>
        <taxon>Bacteria</taxon>
        <taxon>Bacillati</taxon>
        <taxon>Bacillota</taxon>
        <taxon>Bacilli</taxon>
        <taxon>Lactobacillales</taxon>
        <taxon>Carnobacteriaceae</taxon>
        <taxon>Carnobacterium</taxon>
    </lineage>
</organism>
<dbReference type="GO" id="GO:0016491">
    <property type="term" value="F:oxidoreductase activity"/>
    <property type="evidence" value="ECO:0007669"/>
    <property type="project" value="UniProtKB-KW"/>
</dbReference>
<dbReference type="EMBL" id="JAVBVO010000002">
    <property type="protein sequence ID" value="MDZ5757567.1"/>
    <property type="molecule type" value="Genomic_DNA"/>
</dbReference>
<feature type="domain" description="NADPH-dependent FMN reductase-like" evidence="1">
    <location>
        <begin position="4"/>
        <end position="147"/>
    </location>
</feature>
<sequence>MTKKIGILVGSLRKDSLNKIVAKQLAELFPADYTVSFIEIGDLPVYNEDLEIDGVESYNRFRKEMKEQDAYIFITPEYNRGMPASLKNAIDVGSRPWGESVWPGKPVLVGSVSPAGISGALANHQIRQSLVFGDSPVMAQPELYIDASKAIGEDGKVVPASVGFLQTIADSFVAFINKNSN</sequence>
<dbReference type="EC" id="1.-.-.-" evidence="2"/>
<gene>
    <name evidence="2" type="ORF">RAK27_02740</name>
</gene>
<dbReference type="GeneID" id="83607123"/>
<comment type="caution">
    <text evidence="2">The sequence shown here is derived from an EMBL/GenBank/DDBJ whole genome shotgun (WGS) entry which is preliminary data.</text>
</comment>
<dbReference type="Gene3D" id="3.40.50.360">
    <property type="match status" value="1"/>
</dbReference>
<evidence type="ECO:0000313" key="2">
    <source>
        <dbReference type="EMBL" id="MDZ5757567.1"/>
    </source>
</evidence>
<dbReference type="InterPro" id="IPR029039">
    <property type="entry name" value="Flavoprotein-like_sf"/>
</dbReference>
<keyword evidence="2" id="KW-0560">Oxidoreductase</keyword>
<dbReference type="RefSeq" id="WP_010054427.1">
    <property type="nucleotide sequence ID" value="NZ_BJOJ01000055.1"/>
</dbReference>
<dbReference type="GO" id="GO:0005829">
    <property type="term" value="C:cytosol"/>
    <property type="evidence" value="ECO:0007669"/>
    <property type="project" value="TreeGrafter"/>
</dbReference>
<dbReference type="Pfam" id="PF03358">
    <property type="entry name" value="FMN_red"/>
    <property type="match status" value="1"/>
</dbReference>
<dbReference type="InterPro" id="IPR005025">
    <property type="entry name" value="FMN_Rdtase-like_dom"/>
</dbReference>
<reference evidence="2" key="1">
    <citation type="submission" date="2023-08" db="EMBL/GenBank/DDBJ databases">
        <title>Genomic characterization of piscicolin 126 produced by Carnobacterium maltaromaticum CM22 strain isolated from salmon (Salmo salar).</title>
        <authorList>
            <person name="Gonzalez-Gragera E."/>
            <person name="Garcia-Lopez J.D."/>
            <person name="Teso-Perez C."/>
            <person name="Gimenez-Hernandez I."/>
            <person name="Peralta-Sanchez J.M."/>
            <person name="Valdivia E."/>
            <person name="Montalban-Lopez M."/>
            <person name="Martin-Platero A.M."/>
            <person name="Banos A."/>
            <person name="Martinez-Bueno M."/>
        </authorList>
    </citation>
    <scope>NUCLEOTIDE SEQUENCE</scope>
    <source>
        <strain evidence="2">CM22</strain>
    </source>
</reference>
<dbReference type="GO" id="GO:0010181">
    <property type="term" value="F:FMN binding"/>
    <property type="evidence" value="ECO:0007669"/>
    <property type="project" value="TreeGrafter"/>
</dbReference>
<dbReference type="InterPro" id="IPR050712">
    <property type="entry name" value="NAD(P)H-dep_reductase"/>
</dbReference>
<dbReference type="Proteomes" id="UP001290462">
    <property type="component" value="Unassembled WGS sequence"/>
</dbReference>
<evidence type="ECO:0000313" key="3">
    <source>
        <dbReference type="Proteomes" id="UP001290462"/>
    </source>
</evidence>
<dbReference type="PANTHER" id="PTHR30543:SF21">
    <property type="entry name" value="NAD(P)H-DEPENDENT FMN REDUCTASE LOT6"/>
    <property type="match status" value="1"/>
</dbReference>
<dbReference type="AlphaFoldDB" id="A0AAW9JMD9"/>
<name>A0AAW9JMD9_CARML</name>
<dbReference type="PANTHER" id="PTHR30543">
    <property type="entry name" value="CHROMATE REDUCTASE"/>
    <property type="match status" value="1"/>
</dbReference>
<protein>
    <submittedName>
        <fullName evidence="2">NAD(P)H-dependent oxidoreductase</fullName>
        <ecNumber evidence="2">1.-.-.-</ecNumber>
    </submittedName>
</protein>
<proteinExistence type="predicted"/>
<accession>A0AAW9JMD9</accession>
<dbReference type="SUPFAM" id="SSF52218">
    <property type="entry name" value="Flavoproteins"/>
    <property type="match status" value="1"/>
</dbReference>
<evidence type="ECO:0000259" key="1">
    <source>
        <dbReference type="Pfam" id="PF03358"/>
    </source>
</evidence>